<dbReference type="PROSITE" id="PS50033">
    <property type="entry name" value="UBX"/>
    <property type="match status" value="1"/>
</dbReference>
<evidence type="ECO:0000313" key="4">
    <source>
        <dbReference type="Proteomes" id="UP000541558"/>
    </source>
</evidence>
<feature type="domain" description="UBX" evidence="2">
    <location>
        <begin position="246"/>
        <end position="308"/>
    </location>
</feature>
<dbReference type="Proteomes" id="UP000541558">
    <property type="component" value="Unassembled WGS sequence"/>
</dbReference>
<feature type="region of interest" description="Disordered" evidence="1">
    <location>
        <begin position="138"/>
        <end position="210"/>
    </location>
</feature>
<dbReference type="InterPro" id="IPR001012">
    <property type="entry name" value="UBX_dom"/>
</dbReference>
<dbReference type="EMBL" id="JAACJK010000113">
    <property type="protein sequence ID" value="KAF5331564.1"/>
    <property type="molecule type" value="Genomic_DNA"/>
</dbReference>
<evidence type="ECO:0000259" key="2">
    <source>
        <dbReference type="PROSITE" id="PS50033"/>
    </source>
</evidence>
<keyword evidence="4" id="KW-1185">Reference proteome</keyword>
<organism evidence="3 4">
    <name type="scientific">Ephemerocybe angulata</name>
    <dbReference type="NCBI Taxonomy" id="980116"/>
    <lineage>
        <taxon>Eukaryota</taxon>
        <taxon>Fungi</taxon>
        <taxon>Dikarya</taxon>
        <taxon>Basidiomycota</taxon>
        <taxon>Agaricomycotina</taxon>
        <taxon>Agaricomycetes</taxon>
        <taxon>Agaricomycetidae</taxon>
        <taxon>Agaricales</taxon>
        <taxon>Agaricineae</taxon>
        <taxon>Psathyrellaceae</taxon>
        <taxon>Ephemerocybe</taxon>
    </lineage>
</organism>
<dbReference type="SUPFAM" id="SSF54236">
    <property type="entry name" value="Ubiquitin-like"/>
    <property type="match status" value="1"/>
</dbReference>
<proteinExistence type="predicted"/>
<feature type="compositionally biased region" description="Basic residues" evidence="1">
    <location>
        <begin position="171"/>
        <end position="186"/>
    </location>
</feature>
<feature type="compositionally biased region" description="Low complexity" evidence="1">
    <location>
        <begin position="152"/>
        <end position="168"/>
    </location>
</feature>
<dbReference type="AlphaFoldDB" id="A0A8H5BXU9"/>
<evidence type="ECO:0000313" key="3">
    <source>
        <dbReference type="EMBL" id="KAF5331564.1"/>
    </source>
</evidence>
<evidence type="ECO:0000256" key="1">
    <source>
        <dbReference type="SAM" id="MobiDB-lite"/>
    </source>
</evidence>
<sequence>MATLRLSLNTPSSLNVDRACWRERRPITSAMEGSEGWWELMCLVSTSRAALLRFLLIKPIGIIASSISIPNSSSPCSLFTPADFDLAYQIVAVAINPTRLEFVIAHQWMPQVHHTLVPPLTNPRLNLAFFANLFNTHTAPPPPKPSQHTSLAPHNAFPPHHPPTTTQASTRMRHARGARPSTRRNRTTPTTTGSQSLEAKQQRQREVEEEVRRMEERMARSRWTQRPFTQTDAEAITANGGGKALRLAIRLPTGQRLVHAFAAFAGLADFYAYIDAQLSRIFPFIRRPLFTPNHFPLQVFYPVQTLRQ</sequence>
<feature type="compositionally biased region" description="Basic and acidic residues" evidence="1">
    <location>
        <begin position="200"/>
        <end position="210"/>
    </location>
</feature>
<dbReference type="InterPro" id="IPR029071">
    <property type="entry name" value="Ubiquitin-like_domsf"/>
</dbReference>
<dbReference type="OrthoDB" id="10639397at2759"/>
<protein>
    <recommendedName>
        <fullName evidence="2">UBX domain-containing protein</fullName>
    </recommendedName>
</protein>
<reference evidence="3 4" key="1">
    <citation type="journal article" date="2020" name="ISME J.">
        <title>Uncovering the hidden diversity of litter-decomposition mechanisms in mushroom-forming fungi.</title>
        <authorList>
            <person name="Floudas D."/>
            <person name="Bentzer J."/>
            <person name="Ahren D."/>
            <person name="Johansson T."/>
            <person name="Persson P."/>
            <person name="Tunlid A."/>
        </authorList>
    </citation>
    <scope>NUCLEOTIDE SEQUENCE [LARGE SCALE GENOMIC DNA]</scope>
    <source>
        <strain evidence="3 4">CBS 175.51</strain>
    </source>
</reference>
<name>A0A8H5BXU9_9AGAR</name>
<comment type="caution">
    <text evidence="3">The sequence shown here is derived from an EMBL/GenBank/DDBJ whole genome shotgun (WGS) entry which is preliminary data.</text>
</comment>
<accession>A0A8H5BXU9</accession>
<gene>
    <name evidence="3" type="ORF">D9611_007606</name>
</gene>